<evidence type="ECO:0000313" key="2">
    <source>
        <dbReference type="Proteomes" id="UP000007073"/>
    </source>
</evidence>
<accession>Q39TV3</accession>
<protein>
    <submittedName>
        <fullName evidence="1">Uncharacterized protein</fullName>
    </submittedName>
</protein>
<reference evidence="1 2" key="2">
    <citation type="journal article" date="2009" name="BMC Microbiol.">
        <title>The genome sequence of Geobacter metallireducens: features of metabolism, physiology and regulation common and dissimilar to Geobacter sulfurreducens.</title>
        <authorList>
            <person name="Aklujkar M."/>
            <person name="Krushkal J."/>
            <person name="DiBartolo G."/>
            <person name="Lapidus A."/>
            <person name="Land M.L."/>
            <person name="Lovley D.R."/>
        </authorList>
    </citation>
    <scope>NUCLEOTIDE SEQUENCE [LARGE SCALE GENOMIC DNA]</scope>
    <source>
        <strain evidence="2">ATCC 53774 / DSM 7210 / GS-15</strain>
    </source>
</reference>
<gene>
    <name evidence="1" type="ordered locus">Gmet_2092</name>
</gene>
<dbReference type="Proteomes" id="UP000007073">
    <property type="component" value="Chromosome"/>
</dbReference>
<dbReference type="eggNOG" id="COG0464">
    <property type="taxonomic scope" value="Bacteria"/>
</dbReference>
<reference evidence="1 2" key="1">
    <citation type="submission" date="2005-10" db="EMBL/GenBank/DDBJ databases">
        <title>Complete sequence of Geobacter metallireducens GS-15.</title>
        <authorList>
            <consortium name="US DOE Joint Genome Institute"/>
            <person name="Copeland A."/>
            <person name="Lucas S."/>
            <person name="Lapidus A."/>
            <person name="Barry K."/>
            <person name="Detter J.C."/>
            <person name="Glavina T."/>
            <person name="Hammon N."/>
            <person name="Israni S."/>
            <person name="Pitluck S."/>
            <person name="Di Bartolo G."/>
            <person name="Chain P."/>
            <person name="Schmutz J."/>
            <person name="Larimer F."/>
            <person name="Land M."/>
            <person name="Kyrpides N."/>
            <person name="Ivanova N."/>
            <person name="Richardson P."/>
        </authorList>
    </citation>
    <scope>NUCLEOTIDE SEQUENCE [LARGE SCALE GENOMIC DNA]</scope>
    <source>
        <strain evidence="2">ATCC 53774 / DSM 7210 / GS-15</strain>
    </source>
</reference>
<name>Q39TV3_GEOMG</name>
<sequence>MQFKDESMQQFVAEIISENDILPFWNDELWISILLSDHSATFFVLFKEELLSNDQALLKRLTFLLRLACKDVDNDLLKLLGVDDLNLLSIKYVLTKPKGSGWQNAIRFIHDNLEKIGIKNIHFALPLIHEWNQKNRQGETTKSSSLIALKYYQWTIEEDVYLSRGDDKEKILQTILSGASEIKTELEGIFKEVLENKWNNHRDPYYDLMKVILKEMDALPVWAIFPEHVLEIADLFWFYIPQKYNHYYHRMDIEDEFCLNHSHYDYFPSSPYQTPIYWLLQCSLQKTVDFILSFTNKTVECFASSSVGKNEIEEAVVIIDDLSIKQYICNKLWCMYRGTQVSTQLLESIHMALEKFFLESAKKQDSKILESWLIYILKNSKSASLSAVVTSIVLAYPEKTFNVANILFQTKLFFLYDVNRFSLDQSHKSSLLMLKKNFGGGNYKNAPHEEERIKSCDEPHRKVHLENLALNYQFFRSEETSEDEANERQRVIWSVFDKYYSELPDETKENDGDKTWRLFLARMDRRKMKPTTEATNDGVLINFNPEIDPRLKEYSEEAVKKSSEPMKYMSLKLWASYKKDKDERFKQYVQYENSPQLALKEVKEIIDRFKKGEDESFHLFNRSIPGEVCSILAKHHFDKLSEDERNFCKDVILEYAQASLTPNYHYQISDGTDSAISALPTLLQYYPEERDGIKMILLLTLFDNSSIGMWGGHYSVFPSMAIHQLWESHFDDMQSLLIGYLLLKPRHVEMRRKLQLDGYENGVYEIPDGQDLRNFFQEYEPVLERVAENKVSISDLKDIEQTDLYILNTAFQLIPLKTIHAEHIKLALTIIAIFASHLLSRDKKDKVDYSVRHSFLERFTYLVLNSSEQDVSEYLKPFLDNFNGSETAAELLEQFVLAQDRIDAYDRFWQVWTLFFGKIVALCKDGDGYWYVDRIVRSYLFAQTQWKETATDWHTFKDGNSKFFADVAKNIGHCPSVLYSLAKSLNDIASRYLNFGISWLSGMMTAHKQLWTSKLETNTQYYLENLVRKYIYKEREKIRRTKQLKEEVLVILEFLIERGSVVGYILRENIL</sequence>
<dbReference type="AlphaFoldDB" id="Q39TV3"/>
<dbReference type="KEGG" id="gme:Gmet_2092"/>
<keyword evidence="2" id="KW-1185">Reference proteome</keyword>
<dbReference type="HOGENOM" id="CLU_003028_0_0_7"/>
<organism evidence="1 2">
    <name type="scientific">Geobacter metallireducens (strain ATCC 53774 / DSM 7210 / GS-15)</name>
    <dbReference type="NCBI Taxonomy" id="269799"/>
    <lineage>
        <taxon>Bacteria</taxon>
        <taxon>Pseudomonadati</taxon>
        <taxon>Thermodesulfobacteriota</taxon>
        <taxon>Desulfuromonadia</taxon>
        <taxon>Geobacterales</taxon>
        <taxon>Geobacteraceae</taxon>
        <taxon>Geobacter</taxon>
    </lineage>
</organism>
<dbReference type="EMBL" id="CP000148">
    <property type="protein sequence ID" value="ABB32321.1"/>
    <property type="molecule type" value="Genomic_DNA"/>
</dbReference>
<evidence type="ECO:0000313" key="1">
    <source>
        <dbReference type="EMBL" id="ABB32321.1"/>
    </source>
</evidence>
<dbReference type="STRING" id="269799.Gmet_2092"/>
<proteinExistence type="predicted"/>